<evidence type="ECO:0000313" key="1">
    <source>
        <dbReference type="EMBL" id="KRZ01175.1"/>
    </source>
</evidence>
<dbReference type="EMBL" id="JYDP01000324">
    <property type="protein sequence ID" value="KRZ01175.1"/>
    <property type="molecule type" value="Genomic_DNA"/>
</dbReference>
<evidence type="ECO:0000313" key="2">
    <source>
        <dbReference type="Proteomes" id="UP000055024"/>
    </source>
</evidence>
<reference evidence="1 2" key="1">
    <citation type="submission" date="2015-01" db="EMBL/GenBank/DDBJ databases">
        <title>Evolution of Trichinella species and genotypes.</title>
        <authorList>
            <person name="Korhonen P.K."/>
            <person name="Edoardo P."/>
            <person name="Giuseppe L.R."/>
            <person name="Gasser R.B."/>
        </authorList>
    </citation>
    <scope>NUCLEOTIDE SEQUENCE [LARGE SCALE GENOMIC DNA]</scope>
    <source>
        <strain evidence="1">ISS1029</strain>
    </source>
</reference>
<dbReference type="OrthoDB" id="5929111at2759"/>
<sequence>MVVSVKILQMWNCASTCSKHTCGCDIQIVESFNVTAFWHCKFETVIEEMGGINGSPDNRLDRLLIFSTKPTVYIFHGSSTLYRVSRSATRH</sequence>
<keyword evidence="2" id="KW-1185">Reference proteome</keyword>
<accession>A0A0V1GS85</accession>
<name>A0A0V1GS85_9BILA</name>
<proteinExistence type="predicted"/>
<dbReference type="AlphaFoldDB" id="A0A0V1GS85"/>
<gene>
    <name evidence="1" type="ORF">T11_3940</name>
</gene>
<protein>
    <submittedName>
        <fullName evidence="1">Uncharacterized protein</fullName>
    </submittedName>
</protein>
<comment type="caution">
    <text evidence="1">The sequence shown here is derived from an EMBL/GenBank/DDBJ whole genome shotgun (WGS) entry which is preliminary data.</text>
</comment>
<dbReference type="Proteomes" id="UP000055024">
    <property type="component" value="Unassembled WGS sequence"/>
</dbReference>
<organism evidence="1 2">
    <name type="scientific">Trichinella zimbabwensis</name>
    <dbReference type="NCBI Taxonomy" id="268475"/>
    <lineage>
        <taxon>Eukaryota</taxon>
        <taxon>Metazoa</taxon>
        <taxon>Ecdysozoa</taxon>
        <taxon>Nematoda</taxon>
        <taxon>Enoplea</taxon>
        <taxon>Dorylaimia</taxon>
        <taxon>Trichinellida</taxon>
        <taxon>Trichinellidae</taxon>
        <taxon>Trichinella</taxon>
    </lineage>
</organism>